<protein>
    <submittedName>
        <fullName evidence="2">Uncharacterized protein</fullName>
    </submittedName>
</protein>
<proteinExistence type="predicted"/>
<feature type="transmembrane region" description="Helical" evidence="1">
    <location>
        <begin position="36"/>
        <end position="54"/>
    </location>
</feature>
<dbReference type="EMBL" id="FLQX01000028">
    <property type="protein sequence ID" value="SBT03962.1"/>
    <property type="molecule type" value="Genomic_DNA"/>
</dbReference>
<sequence length="72" mass="8429">MSPGRRHSNGERQRLVMLSHKTQSLRAFFRLTQSRSFFLFSGCMRQILLSFYPYPVFLVGQLGHLKKTGLMH</sequence>
<evidence type="ECO:0000313" key="2">
    <source>
        <dbReference type="EMBL" id="SBT03962.1"/>
    </source>
</evidence>
<accession>A0A1A8XHW9</accession>
<gene>
    <name evidence="2" type="ORF">ACCAA_1230003</name>
</gene>
<dbReference type="AlphaFoldDB" id="A0A1A8XHW9"/>
<keyword evidence="3" id="KW-1185">Reference proteome</keyword>
<keyword evidence="1" id="KW-0812">Transmembrane</keyword>
<evidence type="ECO:0000256" key="1">
    <source>
        <dbReference type="SAM" id="Phobius"/>
    </source>
</evidence>
<evidence type="ECO:0000313" key="3">
    <source>
        <dbReference type="Proteomes" id="UP000199169"/>
    </source>
</evidence>
<keyword evidence="1" id="KW-1133">Transmembrane helix</keyword>
<name>A0A1A8XHW9_9PROT</name>
<organism evidence="2 3">
    <name type="scientific">Candidatus Accumulibacter aalborgensis</name>
    <dbReference type="NCBI Taxonomy" id="1860102"/>
    <lineage>
        <taxon>Bacteria</taxon>
        <taxon>Pseudomonadati</taxon>
        <taxon>Pseudomonadota</taxon>
        <taxon>Betaproteobacteria</taxon>
        <taxon>Candidatus Accumulibacter</taxon>
    </lineage>
</organism>
<keyword evidence="1" id="KW-0472">Membrane</keyword>
<dbReference type="Proteomes" id="UP000199169">
    <property type="component" value="Unassembled WGS sequence"/>
</dbReference>
<reference evidence="2 3" key="1">
    <citation type="submission" date="2016-06" db="EMBL/GenBank/DDBJ databases">
        <authorList>
            <person name="Kjaerup R.B."/>
            <person name="Dalgaard T.S."/>
            <person name="Juul-Madsen H.R."/>
        </authorList>
    </citation>
    <scope>NUCLEOTIDE SEQUENCE [LARGE SCALE GENOMIC DNA]</scope>
    <source>
        <strain evidence="2">3</strain>
    </source>
</reference>